<keyword evidence="1" id="KW-1133">Transmembrane helix</keyword>
<organism evidence="2 3">
    <name type="scientific">Pseudomonas shirazensis</name>
    <dbReference type="NCBI Taxonomy" id="2745494"/>
    <lineage>
        <taxon>Bacteria</taxon>
        <taxon>Pseudomonadati</taxon>
        <taxon>Pseudomonadota</taxon>
        <taxon>Gammaproteobacteria</taxon>
        <taxon>Pseudomonadales</taxon>
        <taxon>Pseudomonadaceae</taxon>
        <taxon>Pseudomonas</taxon>
    </lineage>
</organism>
<evidence type="ECO:0000256" key="1">
    <source>
        <dbReference type="SAM" id="Phobius"/>
    </source>
</evidence>
<feature type="transmembrane region" description="Helical" evidence="1">
    <location>
        <begin position="6"/>
        <end position="26"/>
    </location>
</feature>
<name>A0ABU8ZWU0_9PSED</name>
<accession>A0ABU8ZWU0</accession>
<keyword evidence="3" id="KW-1185">Reference proteome</keyword>
<dbReference type="RefSeq" id="WP_340611074.1">
    <property type="nucleotide sequence ID" value="NZ_JBBNAW010000003.1"/>
</dbReference>
<gene>
    <name evidence="2" type="ORF">WLF18_05060</name>
</gene>
<keyword evidence="1" id="KW-0812">Transmembrane</keyword>
<evidence type="ECO:0000313" key="3">
    <source>
        <dbReference type="Proteomes" id="UP001386972"/>
    </source>
</evidence>
<evidence type="ECO:0000313" key="2">
    <source>
        <dbReference type="EMBL" id="MEK2608471.1"/>
    </source>
</evidence>
<reference evidence="2 3" key="1">
    <citation type="submission" date="2024-03" db="EMBL/GenBank/DDBJ databases">
        <title>Screening, Identification and Application of a Plant Lactobacillus Strain.</title>
        <authorList>
            <person name="Li Y.L."/>
        </authorList>
    </citation>
    <scope>NUCLEOTIDE SEQUENCE [LARGE SCALE GENOMIC DNA]</scope>
    <source>
        <strain evidence="2 3">JDB</strain>
    </source>
</reference>
<dbReference type="EMBL" id="JBBNAW010000003">
    <property type="protein sequence ID" value="MEK2608471.1"/>
    <property type="molecule type" value="Genomic_DNA"/>
</dbReference>
<sequence length="161" mass="17767">MQPHQYALAAGIIWLATLLVLPILIAKVHRRAYDEGFVEHQHKLNSYSAALNKDISHLVAAREEDQRKHNLTVANLKRTIAEFEARIMSYTGMAVTRSDYERLLSTAEALRLAQRLHMALKAGAQADRASELATAADEIAKRIHAHLRATPASAPKAEAAA</sequence>
<keyword evidence="1" id="KW-0472">Membrane</keyword>
<dbReference type="Proteomes" id="UP001386972">
    <property type="component" value="Unassembled WGS sequence"/>
</dbReference>
<proteinExistence type="predicted"/>
<protein>
    <submittedName>
        <fullName evidence="2">Uncharacterized protein</fullName>
    </submittedName>
</protein>
<comment type="caution">
    <text evidence="2">The sequence shown here is derived from an EMBL/GenBank/DDBJ whole genome shotgun (WGS) entry which is preliminary data.</text>
</comment>